<evidence type="ECO:0000256" key="1">
    <source>
        <dbReference type="SAM" id="MobiDB-lite"/>
    </source>
</evidence>
<feature type="region of interest" description="Disordered" evidence="1">
    <location>
        <begin position="1"/>
        <end position="26"/>
    </location>
</feature>
<gene>
    <name evidence="2" type="ORF">QOZ94_000650</name>
</gene>
<dbReference type="Proteomes" id="UP001241747">
    <property type="component" value="Unassembled WGS sequence"/>
</dbReference>
<proteinExistence type="predicted"/>
<accession>A0ABU0L9Y4</accession>
<evidence type="ECO:0000313" key="3">
    <source>
        <dbReference type="Proteomes" id="UP001241747"/>
    </source>
</evidence>
<comment type="caution">
    <text evidence="2">The sequence shown here is derived from an EMBL/GenBank/DDBJ whole genome shotgun (WGS) entry which is preliminary data.</text>
</comment>
<dbReference type="NCBIfam" id="TIGR03293">
    <property type="entry name" value="PhnG_redo"/>
    <property type="match status" value="1"/>
</dbReference>
<feature type="compositionally biased region" description="Low complexity" evidence="1">
    <location>
        <begin position="1"/>
        <end position="22"/>
    </location>
</feature>
<dbReference type="InterPro" id="IPR009609">
    <property type="entry name" value="Phosphonate_metab_PhnG"/>
</dbReference>
<evidence type="ECO:0000313" key="2">
    <source>
        <dbReference type="EMBL" id="MDQ0503880.1"/>
    </source>
</evidence>
<dbReference type="RefSeq" id="WP_272903809.1">
    <property type="nucleotide sequence ID" value="NZ_JABWGX010000006.1"/>
</dbReference>
<keyword evidence="3" id="KW-1185">Reference proteome</keyword>
<dbReference type="Pfam" id="PF06754">
    <property type="entry name" value="PhnG"/>
    <property type="match status" value="1"/>
</dbReference>
<name>A0ABU0L9Y4_XANAG</name>
<dbReference type="EMBL" id="JAUSVY010000001">
    <property type="protein sequence ID" value="MDQ0503880.1"/>
    <property type="molecule type" value="Genomic_DNA"/>
</dbReference>
<sequence>MICDTPSAASAAAGPASLSTTPPEGPEVEARKALMGLLARATLRELHAAIERFQPLPKLKDLRPPEVGLVMVQGRAGGDGGPFNLGEATVTRAAVHVEGGATGVSYLLGRAPERARAAAVLDALWQDPALRIAVDDAVRPVRRRLAAEATAQSAETEATKVNFFTMTRGED</sequence>
<dbReference type="GO" id="GO:0061693">
    <property type="term" value="F:alpha-D-ribose 1-methylphosphonate 5-triphosphate synthase activity"/>
    <property type="evidence" value="ECO:0007669"/>
    <property type="project" value="UniProtKB-EC"/>
</dbReference>
<organism evidence="2 3">
    <name type="scientific">Xanthobacter agilis</name>
    <dbReference type="NCBI Taxonomy" id="47492"/>
    <lineage>
        <taxon>Bacteria</taxon>
        <taxon>Pseudomonadati</taxon>
        <taxon>Pseudomonadota</taxon>
        <taxon>Alphaproteobacteria</taxon>
        <taxon>Hyphomicrobiales</taxon>
        <taxon>Xanthobacteraceae</taxon>
        <taxon>Xanthobacter</taxon>
    </lineage>
</organism>
<keyword evidence="2" id="KW-0808">Transferase</keyword>
<dbReference type="EC" id="2.7.8.37" evidence="2"/>
<protein>
    <submittedName>
        <fullName evidence="2">Alpha-D-ribose 1-methylphosphonate 5-triphosphate synthase subunit PhnG</fullName>
        <ecNumber evidence="2">2.7.8.37</ecNumber>
    </submittedName>
</protein>
<reference evidence="2 3" key="1">
    <citation type="submission" date="2023-07" db="EMBL/GenBank/DDBJ databases">
        <title>Genomic Encyclopedia of Type Strains, Phase IV (KMG-IV): sequencing the most valuable type-strain genomes for metagenomic binning, comparative biology and taxonomic classification.</title>
        <authorList>
            <person name="Goeker M."/>
        </authorList>
    </citation>
    <scope>NUCLEOTIDE SEQUENCE [LARGE SCALE GENOMIC DNA]</scope>
    <source>
        <strain evidence="2 3">DSM 3770</strain>
    </source>
</reference>